<comment type="subcellular location">
    <subcellularLocation>
        <location evidence="1">Cell membrane</location>
        <topology evidence="1">Multi-pass membrane protein</topology>
    </subcellularLocation>
</comment>
<feature type="domain" description="Major facilitator superfamily (MFS) profile" evidence="8">
    <location>
        <begin position="74"/>
        <end position="270"/>
    </location>
</feature>
<evidence type="ECO:0000256" key="7">
    <source>
        <dbReference type="SAM" id="Phobius"/>
    </source>
</evidence>
<accession>A0A4P6JK84</accession>
<dbReference type="PROSITE" id="PS50850">
    <property type="entry name" value="MFS"/>
    <property type="match status" value="1"/>
</dbReference>
<feature type="transmembrane region" description="Helical" evidence="7">
    <location>
        <begin position="140"/>
        <end position="157"/>
    </location>
</feature>
<keyword evidence="6 7" id="KW-0472">Membrane</keyword>
<keyword evidence="4 7" id="KW-0812">Transmembrane</keyword>
<dbReference type="Pfam" id="PF05977">
    <property type="entry name" value="MFS_3"/>
    <property type="match status" value="1"/>
</dbReference>
<proteinExistence type="predicted"/>
<sequence>MLLIFLHNRRSIPIGCMSRNLHHISNYFGVRFLMENEPYTTLEKVHSDALADSEKGRSAVWRSLGAFRVLGNRDYALLFWGQFISATGTQMQMVAVAWQVYLLTHSALALGLIGLIQALPRLLFSLAGGVLADALDRRKMLLIVNVVMMLLSAILALCTNFQVVNLFIISVLILLSAAASSFEFPARLAIIPHLASREQMTDAISLDSMMVYLFAITGPTAGGLALAWFGVASTYWVNVVSYLVVIAALLVLRVPLIPAEKRAGGIRGLE</sequence>
<reference evidence="9 10" key="1">
    <citation type="submission" date="2019-01" db="EMBL/GenBank/DDBJ databases">
        <title>Ktedonosporobacter rubrisoli SCAWS-G2.</title>
        <authorList>
            <person name="Huang Y."/>
            <person name="Yan B."/>
        </authorList>
    </citation>
    <scope>NUCLEOTIDE SEQUENCE [LARGE SCALE GENOMIC DNA]</scope>
    <source>
        <strain evidence="9 10">SCAWS-G2</strain>
    </source>
</reference>
<keyword evidence="2" id="KW-0813">Transport</keyword>
<dbReference type="CDD" id="cd06173">
    <property type="entry name" value="MFS_MefA_like"/>
    <property type="match status" value="1"/>
</dbReference>
<dbReference type="Gene3D" id="1.20.1250.20">
    <property type="entry name" value="MFS general substrate transporter like domains"/>
    <property type="match status" value="1"/>
</dbReference>
<dbReference type="EMBL" id="CP035758">
    <property type="protein sequence ID" value="QBD75587.1"/>
    <property type="molecule type" value="Genomic_DNA"/>
</dbReference>
<dbReference type="PANTHER" id="PTHR23513">
    <property type="entry name" value="INTEGRAL MEMBRANE EFFLUX PROTEIN-RELATED"/>
    <property type="match status" value="1"/>
</dbReference>
<dbReference type="InterPro" id="IPR036259">
    <property type="entry name" value="MFS_trans_sf"/>
</dbReference>
<evidence type="ECO:0000256" key="6">
    <source>
        <dbReference type="ARBA" id="ARBA00023136"/>
    </source>
</evidence>
<feature type="transmembrane region" description="Helical" evidence="7">
    <location>
        <begin position="235"/>
        <end position="252"/>
    </location>
</feature>
<dbReference type="Proteomes" id="UP000290365">
    <property type="component" value="Chromosome"/>
</dbReference>
<dbReference type="SUPFAM" id="SSF103473">
    <property type="entry name" value="MFS general substrate transporter"/>
    <property type="match status" value="1"/>
</dbReference>
<evidence type="ECO:0000256" key="5">
    <source>
        <dbReference type="ARBA" id="ARBA00022989"/>
    </source>
</evidence>
<gene>
    <name evidence="9" type="ORF">EPA93_06040</name>
</gene>
<keyword evidence="3" id="KW-1003">Cell membrane</keyword>
<dbReference type="InterPro" id="IPR010290">
    <property type="entry name" value="TM_effector"/>
</dbReference>
<organism evidence="9 10">
    <name type="scientific">Ktedonosporobacter rubrisoli</name>
    <dbReference type="NCBI Taxonomy" id="2509675"/>
    <lineage>
        <taxon>Bacteria</taxon>
        <taxon>Bacillati</taxon>
        <taxon>Chloroflexota</taxon>
        <taxon>Ktedonobacteria</taxon>
        <taxon>Ktedonobacterales</taxon>
        <taxon>Ktedonosporobacteraceae</taxon>
        <taxon>Ktedonosporobacter</taxon>
    </lineage>
</organism>
<evidence type="ECO:0000259" key="8">
    <source>
        <dbReference type="PROSITE" id="PS50850"/>
    </source>
</evidence>
<keyword evidence="10" id="KW-1185">Reference proteome</keyword>
<protein>
    <submittedName>
        <fullName evidence="9">MFS transporter</fullName>
    </submittedName>
</protein>
<feature type="transmembrane region" description="Helical" evidence="7">
    <location>
        <begin position="211"/>
        <end position="229"/>
    </location>
</feature>
<dbReference type="GO" id="GO:0005886">
    <property type="term" value="C:plasma membrane"/>
    <property type="evidence" value="ECO:0007669"/>
    <property type="project" value="UniProtKB-SubCell"/>
</dbReference>
<name>A0A4P6JK84_KTERU</name>
<keyword evidence="5 7" id="KW-1133">Transmembrane helix</keyword>
<dbReference type="PANTHER" id="PTHR23513:SF9">
    <property type="entry name" value="ENTEROBACTIN EXPORTER ENTS"/>
    <property type="match status" value="1"/>
</dbReference>
<evidence type="ECO:0000256" key="1">
    <source>
        <dbReference type="ARBA" id="ARBA00004651"/>
    </source>
</evidence>
<evidence type="ECO:0000256" key="2">
    <source>
        <dbReference type="ARBA" id="ARBA00022448"/>
    </source>
</evidence>
<feature type="transmembrane region" description="Helical" evidence="7">
    <location>
        <begin position="107"/>
        <end position="128"/>
    </location>
</feature>
<dbReference type="InterPro" id="IPR020846">
    <property type="entry name" value="MFS_dom"/>
</dbReference>
<evidence type="ECO:0000256" key="3">
    <source>
        <dbReference type="ARBA" id="ARBA00022475"/>
    </source>
</evidence>
<evidence type="ECO:0000313" key="10">
    <source>
        <dbReference type="Proteomes" id="UP000290365"/>
    </source>
</evidence>
<dbReference type="OrthoDB" id="9775268at2"/>
<dbReference type="GO" id="GO:0022857">
    <property type="term" value="F:transmembrane transporter activity"/>
    <property type="evidence" value="ECO:0007669"/>
    <property type="project" value="InterPro"/>
</dbReference>
<evidence type="ECO:0000256" key="4">
    <source>
        <dbReference type="ARBA" id="ARBA00022692"/>
    </source>
</evidence>
<feature type="transmembrane region" description="Helical" evidence="7">
    <location>
        <begin position="77"/>
        <end position="101"/>
    </location>
</feature>
<evidence type="ECO:0000313" key="9">
    <source>
        <dbReference type="EMBL" id="QBD75587.1"/>
    </source>
</evidence>
<feature type="transmembrane region" description="Helical" evidence="7">
    <location>
        <begin position="163"/>
        <end position="190"/>
    </location>
</feature>
<dbReference type="AlphaFoldDB" id="A0A4P6JK84"/>
<dbReference type="KEGG" id="kbs:EPA93_06040"/>